<evidence type="ECO:0000313" key="3">
    <source>
        <dbReference type="Proteomes" id="UP000250140"/>
    </source>
</evidence>
<dbReference type="AlphaFoldDB" id="A0A8E2JNQ6"/>
<gene>
    <name evidence="2" type="ORF">AOQ84DRAFT_250519</name>
</gene>
<dbReference type="OrthoDB" id="3880384at2759"/>
<proteinExistence type="predicted"/>
<protein>
    <submittedName>
        <fullName evidence="2">Uncharacterized protein</fullName>
    </submittedName>
</protein>
<sequence>MTPNLFLATQALFSPHKWFARKNSEKSSRRTEHWTAPVSGTYEYIPGRGWYLIATDFPEEKLARPIHVKYSKVLKRHLLQPDYDSRKRYGKINDDDGKIRTVGFFRLDDGVAWVQCWDEVGDFIPGPYKMWCVDKGTGRFRHMLKCDDPEYTTRRNSRNAEPSPSRRSQESRSTQYRGEGGSAREQPVSAPITRSNSMGGLPALGSSLANARSGSPTSLPM</sequence>
<feature type="compositionally biased region" description="Polar residues" evidence="1">
    <location>
        <begin position="207"/>
        <end position="221"/>
    </location>
</feature>
<dbReference type="Proteomes" id="UP000250140">
    <property type="component" value="Unassembled WGS sequence"/>
</dbReference>
<feature type="region of interest" description="Disordered" evidence="1">
    <location>
        <begin position="150"/>
        <end position="221"/>
    </location>
</feature>
<organism evidence="2 3">
    <name type="scientific">Glonium stellatum</name>
    <dbReference type="NCBI Taxonomy" id="574774"/>
    <lineage>
        <taxon>Eukaryota</taxon>
        <taxon>Fungi</taxon>
        <taxon>Dikarya</taxon>
        <taxon>Ascomycota</taxon>
        <taxon>Pezizomycotina</taxon>
        <taxon>Dothideomycetes</taxon>
        <taxon>Pleosporomycetidae</taxon>
        <taxon>Gloniales</taxon>
        <taxon>Gloniaceae</taxon>
        <taxon>Glonium</taxon>
    </lineage>
</organism>
<reference evidence="2 3" key="1">
    <citation type="journal article" date="2016" name="Nat. Commun.">
        <title>Ectomycorrhizal ecology is imprinted in the genome of the dominant symbiotic fungus Cenococcum geophilum.</title>
        <authorList>
            <consortium name="DOE Joint Genome Institute"/>
            <person name="Peter M."/>
            <person name="Kohler A."/>
            <person name="Ohm R.A."/>
            <person name="Kuo A."/>
            <person name="Krutzmann J."/>
            <person name="Morin E."/>
            <person name="Arend M."/>
            <person name="Barry K.W."/>
            <person name="Binder M."/>
            <person name="Choi C."/>
            <person name="Clum A."/>
            <person name="Copeland A."/>
            <person name="Grisel N."/>
            <person name="Haridas S."/>
            <person name="Kipfer T."/>
            <person name="LaButti K."/>
            <person name="Lindquist E."/>
            <person name="Lipzen A."/>
            <person name="Maire R."/>
            <person name="Meier B."/>
            <person name="Mihaltcheva S."/>
            <person name="Molinier V."/>
            <person name="Murat C."/>
            <person name="Poggeler S."/>
            <person name="Quandt C.A."/>
            <person name="Sperisen C."/>
            <person name="Tritt A."/>
            <person name="Tisserant E."/>
            <person name="Crous P.W."/>
            <person name="Henrissat B."/>
            <person name="Nehls U."/>
            <person name="Egli S."/>
            <person name="Spatafora J.W."/>
            <person name="Grigoriev I.V."/>
            <person name="Martin F.M."/>
        </authorList>
    </citation>
    <scope>NUCLEOTIDE SEQUENCE [LARGE SCALE GENOMIC DNA]</scope>
    <source>
        <strain evidence="2 3">CBS 207.34</strain>
    </source>
</reference>
<keyword evidence="3" id="KW-1185">Reference proteome</keyword>
<evidence type="ECO:0000313" key="2">
    <source>
        <dbReference type="EMBL" id="OCL03918.1"/>
    </source>
</evidence>
<accession>A0A8E2JNQ6</accession>
<name>A0A8E2JNQ6_9PEZI</name>
<feature type="non-terminal residue" evidence="2">
    <location>
        <position position="221"/>
    </location>
</feature>
<evidence type="ECO:0000256" key="1">
    <source>
        <dbReference type="SAM" id="MobiDB-lite"/>
    </source>
</evidence>
<dbReference type="EMBL" id="KV750653">
    <property type="protein sequence ID" value="OCL03918.1"/>
    <property type="molecule type" value="Genomic_DNA"/>
</dbReference>